<name>A0A183IG14_9BILA</name>
<dbReference type="EMBL" id="UZAM01007283">
    <property type="protein sequence ID" value="VDO98065.1"/>
    <property type="molecule type" value="Genomic_DNA"/>
</dbReference>
<dbReference type="Proteomes" id="UP000270296">
    <property type="component" value="Unassembled WGS sequence"/>
</dbReference>
<dbReference type="Gene3D" id="3.30.160.60">
    <property type="entry name" value="Classic Zinc Finger"/>
    <property type="match status" value="1"/>
</dbReference>
<evidence type="ECO:0000259" key="2">
    <source>
        <dbReference type="PROSITE" id="PS00028"/>
    </source>
</evidence>
<dbReference type="InterPro" id="IPR013087">
    <property type="entry name" value="Znf_C2H2_type"/>
</dbReference>
<reference evidence="5" key="1">
    <citation type="submission" date="2016-06" db="UniProtKB">
        <authorList>
            <consortium name="WormBaseParasite"/>
        </authorList>
    </citation>
    <scope>IDENTIFICATION</scope>
</reference>
<reference evidence="3 4" key="2">
    <citation type="submission" date="2018-11" db="EMBL/GenBank/DDBJ databases">
        <authorList>
            <consortium name="Pathogen Informatics"/>
        </authorList>
    </citation>
    <scope>NUCLEOTIDE SEQUENCE [LARGE SCALE GENOMIC DNA]</scope>
</reference>
<feature type="region of interest" description="Disordered" evidence="1">
    <location>
        <begin position="1"/>
        <end position="33"/>
    </location>
</feature>
<feature type="domain" description="C2H2-type" evidence="2">
    <location>
        <begin position="167"/>
        <end position="188"/>
    </location>
</feature>
<sequence length="209" mass="23812">MEGEHLRRKAGEDRKNTKKPQLNRATANVQQASTQYASGLQLLPVTEQPEEKRSCCSQRDIVPERHDDEQSSVLVVLPEGVEDTPYGGTSLNSYRQSAKRKVHRTFMATMDELPIVDRLAMDEHCDLVNKRCLVRKCGRYFNSLAKLAFHLSWSHRFTIGTSSTMRCLVCGQEIATRKLLRSHLQTDHRDIAPHNLAVQVTSPTEEHVY</sequence>
<dbReference type="WBParaSite" id="SBAD_0000268201-mRNA-1">
    <property type="protein sequence ID" value="SBAD_0000268201-mRNA-1"/>
    <property type="gene ID" value="SBAD_0000268201"/>
</dbReference>
<dbReference type="SMART" id="SM00355">
    <property type="entry name" value="ZnF_C2H2"/>
    <property type="match status" value="2"/>
</dbReference>
<dbReference type="OrthoDB" id="5846646at2759"/>
<evidence type="ECO:0000313" key="4">
    <source>
        <dbReference type="Proteomes" id="UP000270296"/>
    </source>
</evidence>
<protein>
    <submittedName>
        <fullName evidence="5">C2H2-type domain-containing protein</fullName>
    </submittedName>
</protein>
<dbReference type="AlphaFoldDB" id="A0A183IG14"/>
<proteinExistence type="predicted"/>
<gene>
    <name evidence="3" type="ORF">SBAD_LOCUS2558</name>
</gene>
<evidence type="ECO:0000313" key="3">
    <source>
        <dbReference type="EMBL" id="VDO98065.1"/>
    </source>
</evidence>
<organism evidence="5">
    <name type="scientific">Soboliphyme baturini</name>
    <dbReference type="NCBI Taxonomy" id="241478"/>
    <lineage>
        <taxon>Eukaryota</taxon>
        <taxon>Metazoa</taxon>
        <taxon>Ecdysozoa</taxon>
        <taxon>Nematoda</taxon>
        <taxon>Enoplea</taxon>
        <taxon>Dorylaimia</taxon>
        <taxon>Dioctophymatida</taxon>
        <taxon>Dioctophymatoidea</taxon>
        <taxon>Soboliphymatidae</taxon>
        <taxon>Soboliphyme</taxon>
    </lineage>
</organism>
<accession>A0A183IG14</accession>
<feature type="domain" description="C2H2-type" evidence="2">
    <location>
        <begin position="132"/>
        <end position="155"/>
    </location>
</feature>
<feature type="compositionally biased region" description="Polar residues" evidence="1">
    <location>
        <begin position="19"/>
        <end position="33"/>
    </location>
</feature>
<keyword evidence="4" id="KW-1185">Reference proteome</keyword>
<evidence type="ECO:0000256" key="1">
    <source>
        <dbReference type="SAM" id="MobiDB-lite"/>
    </source>
</evidence>
<evidence type="ECO:0000313" key="5">
    <source>
        <dbReference type="WBParaSite" id="SBAD_0000268201-mRNA-1"/>
    </source>
</evidence>
<dbReference type="PROSITE" id="PS00028">
    <property type="entry name" value="ZINC_FINGER_C2H2_1"/>
    <property type="match status" value="2"/>
</dbReference>